<dbReference type="SUPFAM" id="SSF54368">
    <property type="entry name" value="Glutamine synthetase, N-terminal domain"/>
    <property type="match status" value="1"/>
</dbReference>
<dbReference type="OrthoDB" id="77835at2759"/>
<dbReference type="SUPFAM" id="SSF55931">
    <property type="entry name" value="Glutamine synthetase/guanido kinase"/>
    <property type="match status" value="1"/>
</dbReference>
<dbReference type="PANTHER" id="PTHR43785:SF2">
    <property type="entry name" value="TYPE-1 GLUTAMINE SYNTHETASE 1"/>
    <property type="match status" value="1"/>
</dbReference>
<protein>
    <recommendedName>
        <fullName evidence="4">GS catalytic domain-containing protein</fullName>
    </recommendedName>
</protein>
<dbReference type="InterPro" id="IPR014746">
    <property type="entry name" value="Gln_synth/guanido_kin_cat_dom"/>
</dbReference>
<evidence type="ECO:0000256" key="2">
    <source>
        <dbReference type="PROSITE-ProRule" id="PRU01331"/>
    </source>
</evidence>
<dbReference type="Gene3D" id="3.30.590.10">
    <property type="entry name" value="Glutamine synthetase/guanido kinase, catalytic domain"/>
    <property type="match status" value="1"/>
</dbReference>
<feature type="domain" description="GS catalytic" evidence="4">
    <location>
        <begin position="181"/>
        <end position="512"/>
    </location>
</feature>
<dbReference type="Gene3D" id="3.10.20.70">
    <property type="entry name" value="Glutamine synthetase, N-terminal domain"/>
    <property type="match status" value="1"/>
</dbReference>
<keyword evidence="1" id="KW-0436">Ligase</keyword>
<dbReference type="Proteomes" id="UP000325577">
    <property type="component" value="Linkage Group LG7"/>
</dbReference>
<evidence type="ECO:0000313" key="5">
    <source>
        <dbReference type="EMBL" id="KAA8518679.1"/>
    </source>
</evidence>
<gene>
    <name evidence="5" type="ORF">F0562_016153</name>
</gene>
<dbReference type="EMBL" id="CM018050">
    <property type="protein sequence ID" value="KAA8518679.1"/>
    <property type="molecule type" value="Genomic_DNA"/>
</dbReference>
<accession>A0A5J4ZL13</accession>
<dbReference type="SMART" id="SM01230">
    <property type="entry name" value="Gln-synt_C"/>
    <property type="match status" value="1"/>
</dbReference>
<sequence>MVHCLLIHSPGARRAREVVFSVLRDACIDGDLSIPEAIEAAKDIFAQNAIQFYKINATVRSFDSDIVVSRKFVEMETNATQNDIICTRIIWIDASGQSRCRVVPIQRFYDDVKKNGVLVSASCMGRTTVSISAVEGTNVSGTGVRLIPDLSTKWQIPWAKQEEMVLADMFLNPGEAYEYCPRGTLRRLLKILKDEFNLVMNVGFENEFYLLKSVLREGKEEWVPFDSTPYSSTSAYDAASHLFHEIINALQSLNIPVEQVHSEGGRGQFEVTLGHKVCDHAADDLVFSREVIRALARKHGLLATFLPKYILDDLGSGAHVHISLWENGENVFMASDGCSRHGMSKIGEEFMAGVLNHLPSILAFTAPLPNSYDRMQPNACSAAYVCWGKKSREVALRTSYSSESPDLVSNFEVRSFDGCANPYLGLASIVAAGVDGLRKHLTLPEPMDSGLNAELQRLPMSLSESVEALQEDIVLRDLIGGKLSAAIIAVRKAEIDYYAQDEEAYKQLIHIF</sequence>
<name>A0A5J4ZL13_9ASTE</name>
<dbReference type="Pfam" id="PF00120">
    <property type="entry name" value="Gln-synt_C"/>
    <property type="match status" value="1"/>
</dbReference>
<dbReference type="InterPro" id="IPR036651">
    <property type="entry name" value="Gln_synt_N_sf"/>
</dbReference>
<dbReference type="FunFam" id="3.30.590.10:FF:000012">
    <property type="entry name" value="Glutamate-ammonia ligase"/>
    <property type="match status" value="1"/>
</dbReference>
<dbReference type="Gene3D" id="3.20.20.140">
    <property type="entry name" value="Metal-dependent hydrolases"/>
    <property type="match status" value="1"/>
</dbReference>
<dbReference type="AlphaFoldDB" id="A0A5J4ZL13"/>
<evidence type="ECO:0000256" key="1">
    <source>
        <dbReference type="ARBA" id="ARBA00022598"/>
    </source>
</evidence>
<organism evidence="5 6">
    <name type="scientific">Nyssa sinensis</name>
    <dbReference type="NCBI Taxonomy" id="561372"/>
    <lineage>
        <taxon>Eukaryota</taxon>
        <taxon>Viridiplantae</taxon>
        <taxon>Streptophyta</taxon>
        <taxon>Embryophyta</taxon>
        <taxon>Tracheophyta</taxon>
        <taxon>Spermatophyta</taxon>
        <taxon>Magnoliopsida</taxon>
        <taxon>eudicotyledons</taxon>
        <taxon>Gunneridae</taxon>
        <taxon>Pentapetalae</taxon>
        <taxon>asterids</taxon>
        <taxon>Cornales</taxon>
        <taxon>Nyssaceae</taxon>
        <taxon>Nyssa</taxon>
    </lineage>
</organism>
<keyword evidence="6" id="KW-1185">Reference proteome</keyword>
<comment type="similarity">
    <text evidence="2 3">Belongs to the glutamine synthetase family.</text>
</comment>
<dbReference type="PANTHER" id="PTHR43785">
    <property type="entry name" value="GAMMA-GLUTAMYLPUTRESCINE SYNTHETASE"/>
    <property type="match status" value="1"/>
</dbReference>
<evidence type="ECO:0000256" key="3">
    <source>
        <dbReference type="RuleBase" id="RU000384"/>
    </source>
</evidence>
<dbReference type="GO" id="GO:0004356">
    <property type="term" value="F:glutamine synthetase activity"/>
    <property type="evidence" value="ECO:0007669"/>
    <property type="project" value="InterPro"/>
</dbReference>
<proteinExistence type="inferred from homology"/>
<evidence type="ECO:0000259" key="4">
    <source>
        <dbReference type="PROSITE" id="PS51987"/>
    </source>
</evidence>
<reference evidence="5 6" key="1">
    <citation type="submission" date="2019-09" db="EMBL/GenBank/DDBJ databases">
        <title>A chromosome-level genome assembly of the Chinese tupelo Nyssa sinensis.</title>
        <authorList>
            <person name="Yang X."/>
            <person name="Kang M."/>
            <person name="Yang Y."/>
            <person name="Xiong H."/>
            <person name="Wang M."/>
            <person name="Zhang Z."/>
            <person name="Wang Z."/>
            <person name="Wu H."/>
            <person name="Ma T."/>
            <person name="Liu J."/>
            <person name="Xi Z."/>
        </authorList>
    </citation>
    <scope>NUCLEOTIDE SEQUENCE [LARGE SCALE GENOMIC DNA]</scope>
    <source>
        <strain evidence="5">J267</strain>
        <tissue evidence="5">Leaf</tissue>
    </source>
</reference>
<evidence type="ECO:0000313" key="6">
    <source>
        <dbReference type="Proteomes" id="UP000325577"/>
    </source>
</evidence>
<dbReference type="GO" id="GO:0006542">
    <property type="term" value="P:glutamine biosynthetic process"/>
    <property type="evidence" value="ECO:0007669"/>
    <property type="project" value="InterPro"/>
</dbReference>
<dbReference type="InterPro" id="IPR008146">
    <property type="entry name" value="Gln_synth_cat_dom"/>
</dbReference>
<dbReference type="PROSITE" id="PS51987">
    <property type="entry name" value="GS_CATALYTIC"/>
    <property type="match status" value="1"/>
</dbReference>